<reference evidence="3" key="1">
    <citation type="submission" date="2013-04" db="EMBL/GenBank/DDBJ databases">
        <title>The genome sequencing project of 58 acetic acid bacteria.</title>
        <authorList>
            <person name="Okamoto-Kainuma A."/>
            <person name="Ishikawa M."/>
            <person name="Umino S."/>
            <person name="Koizumi Y."/>
            <person name="Shiwa Y."/>
            <person name="Yoshikawa H."/>
            <person name="Matsutani M."/>
            <person name="Matsushita K."/>
        </authorList>
    </citation>
    <scope>NUCLEOTIDE SEQUENCE</scope>
    <source>
        <strain evidence="3">NRIC 0228</strain>
    </source>
</reference>
<dbReference type="Gene3D" id="3.30.1920.10">
    <property type="entry name" value="Baseplate protein-like domains - 2 layer sandwich fold"/>
    <property type="match status" value="1"/>
</dbReference>
<sequence>MAETTVTVIGTKLNRTPPTDDVTVYVDNKIVSRFENVSISKAIDLCPMTFNMSYGLKDGETGDALDFFSTDVDEDSINSSGLLVKGQKVEIYLMKQKVLTGYIENAVESYSHGEHILSISGRSIVSPIVDCTTDKPSGWSPDSTSNLSDVANYMFNGRGIKVVDKTDGSVKFKFGLIGQIDLTTKPFDYVSTLCQYEGKLLYDDEYGRMVIADVASKESLEDSTHDVNGNTYVGTDSDGVQEWDMTNKKINTFNDDVVAQLFEKIEWFQTTLGRYRTYSVVVNAYGGPAGIDNSLIPVSPVNDPQPNELPPGKTLTIVSTAAYPTDGNVNGLIEFQKTLLQYMANKNWGASQTISITATGFINPITKKLWKPNECFGFSLTKPKIQGDFVVQSVNFYESRDSGKMTDLVFIRREALTPEPIVITPMIAGTNNVDIPEDSTNNGQSTTSTDKNQRLNISDTPPPNAKENSSK</sequence>
<protein>
    <recommendedName>
        <fullName evidence="2">Baseplate hub protein gp44-like N-terminal domain-containing protein</fullName>
    </recommendedName>
</protein>
<feature type="region of interest" description="Disordered" evidence="1">
    <location>
        <begin position="430"/>
        <end position="471"/>
    </location>
</feature>
<keyword evidence="4" id="KW-1185">Reference proteome</keyword>
<dbReference type="InterPro" id="IPR023399">
    <property type="entry name" value="Baseplate-like_2-layer_sand"/>
</dbReference>
<dbReference type="Gene3D" id="3.55.50.10">
    <property type="entry name" value="Baseplate protein-like domains"/>
    <property type="match status" value="1"/>
</dbReference>
<dbReference type="RefSeq" id="WP_145994595.1">
    <property type="nucleotide sequence ID" value="NZ_BAQW01000010.1"/>
</dbReference>
<feature type="compositionally biased region" description="Polar residues" evidence="1">
    <location>
        <begin position="430"/>
        <end position="459"/>
    </location>
</feature>
<evidence type="ECO:0000256" key="1">
    <source>
        <dbReference type="SAM" id="MobiDB-lite"/>
    </source>
</evidence>
<dbReference type="Proteomes" id="UP001061070">
    <property type="component" value="Unassembled WGS sequence"/>
</dbReference>
<name>A0ABQ0QDB8_9PROT</name>
<dbReference type="Gene3D" id="2.30.300.10">
    <property type="entry name" value="Baseplate protein-like domain - beta roll fold"/>
    <property type="match status" value="1"/>
</dbReference>
<gene>
    <name evidence="3" type="ORF">AA0228_2186</name>
</gene>
<organism evidence="3 4">
    <name type="scientific">Gluconobacter frateurii NRIC 0228</name>
    <dbReference type="NCBI Taxonomy" id="1307946"/>
    <lineage>
        <taxon>Bacteria</taxon>
        <taxon>Pseudomonadati</taxon>
        <taxon>Pseudomonadota</taxon>
        <taxon>Alphaproteobacteria</taxon>
        <taxon>Acetobacterales</taxon>
        <taxon>Acetobacteraceae</taxon>
        <taxon>Gluconobacter</taxon>
    </lineage>
</organism>
<evidence type="ECO:0000313" key="4">
    <source>
        <dbReference type="Proteomes" id="UP001061070"/>
    </source>
</evidence>
<evidence type="ECO:0000259" key="2">
    <source>
        <dbReference type="Pfam" id="PF21683"/>
    </source>
</evidence>
<accession>A0ABQ0QDB8</accession>
<dbReference type="InterPro" id="IPR049354">
    <property type="entry name" value="GpP-like_N"/>
</dbReference>
<comment type="caution">
    <text evidence="3">The sequence shown here is derived from an EMBL/GenBank/DDBJ whole genome shotgun (WGS) entry which is preliminary data.</text>
</comment>
<dbReference type="SUPFAM" id="SSF69279">
    <property type="entry name" value="Phage tail proteins"/>
    <property type="match status" value="2"/>
</dbReference>
<evidence type="ECO:0000313" key="3">
    <source>
        <dbReference type="EMBL" id="GBR14145.1"/>
    </source>
</evidence>
<proteinExistence type="predicted"/>
<dbReference type="Pfam" id="PF21683">
    <property type="entry name" value="GpP-like_1st"/>
    <property type="match status" value="1"/>
</dbReference>
<feature type="domain" description="Baseplate hub protein gp44-like N-terminal" evidence="2">
    <location>
        <begin position="21"/>
        <end position="123"/>
    </location>
</feature>
<dbReference type="EMBL" id="BAQW01000010">
    <property type="protein sequence ID" value="GBR14145.1"/>
    <property type="molecule type" value="Genomic_DNA"/>
</dbReference>